<dbReference type="Proteomes" id="UP001148614">
    <property type="component" value="Unassembled WGS sequence"/>
</dbReference>
<feature type="transmembrane region" description="Helical" evidence="1">
    <location>
        <begin position="592"/>
        <end position="616"/>
    </location>
</feature>
<dbReference type="PANTHER" id="PTHR35394:SF5">
    <property type="entry name" value="DUF3176 DOMAIN-CONTAINING PROTEIN"/>
    <property type="match status" value="1"/>
</dbReference>
<feature type="transmembrane region" description="Helical" evidence="1">
    <location>
        <begin position="74"/>
        <end position="99"/>
    </location>
</feature>
<proteinExistence type="predicted"/>
<organism evidence="2 3">
    <name type="scientific">Xylaria arbuscula</name>
    <dbReference type="NCBI Taxonomy" id="114810"/>
    <lineage>
        <taxon>Eukaryota</taxon>
        <taxon>Fungi</taxon>
        <taxon>Dikarya</taxon>
        <taxon>Ascomycota</taxon>
        <taxon>Pezizomycotina</taxon>
        <taxon>Sordariomycetes</taxon>
        <taxon>Xylariomycetidae</taxon>
        <taxon>Xylariales</taxon>
        <taxon>Xylariaceae</taxon>
        <taxon>Xylaria</taxon>
    </lineage>
</organism>
<evidence type="ECO:0000313" key="2">
    <source>
        <dbReference type="EMBL" id="KAJ3565318.1"/>
    </source>
</evidence>
<feature type="transmembrane region" description="Helical" evidence="1">
    <location>
        <begin position="38"/>
        <end position="62"/>
    </location>
</feature>
<dbReference type="EMBL" id="JANPWZ010001502">
    <property type="protein sequence ID" value="KAJ3565318.1"/>
    <property type="molecule type" value="Genomic_DNA"/>
</dbReference>
<comment type="caution">
    <text evidence="2">The sequence shown here is derived from an EMBL/GenBank/DDBJ whole genome shotgun (WGS) entry which is preliminary data.</text>
</comment>
<name>A0A9W8N9S6_9PEZI</name>
<keyword evidence="1" id="KW-0472">Membrane</keyword>
<evidence type="ECO:0000313" key="3">
    <source>
        <dbReference type="Proteomes" id="UP001148614"/>
    </source>
</evidence>
<keyword evidence="3" id="KW-1185">Reference proteome</keyword>
<keyword evidence="1" id="KW-0812">Transmembrane</keyword>
<keyword evidence="1" id="KW-1133">Transmembrane helix</keyword>
<dbReference type="PANTHER" id="PTHR35394">
    <property type="entry name" value="DUF3176 DOMAIN-CONTAINING PROTEIN"/>
    <property type="match status" value="1"/>
</dbReference>
<dbReference type="AlphaFoldDB" id="A0A9W8N9S6"/>
<protein>
    <submittedName>
        <fullName evidence="2">Uncharacterized protein</fullName>
    </submittedName>
</protein>
<sequence length="686" mass="77224">MYKHFRILKKFRTRRNRHCIGGFSQWVVKYNKLWANTWLWEISSITLSGVCLTLALSILLRYDQKLVPQFAYGITLNAIISTLTTFSKSFLLVAVAGAISQLKWRWFQSVEGRRVIDTQLFDDASRGPWGSLILLATPSRWSLASMGAVVTILALAFEPFTQQVTTYPVRQAVAPTTGAGPPTLYRAKTYIREQEAGGAIADLKRRFTAALWDTSNETESFATAQCSTGNCTWANFETLAFCTSCHNRTSDVNMADLTLSWDNSVALQVVDNLSVNAITKNINFHVPIPGNFLSFEVGDQDVTVEAHFGLNDFTGCIYPFSIYYPRHLIWLSHPEYGTVLDFGQEAFRNSYDTFLSSSFAVDSSDFARWQSFRIPTLQFWHVELETKDHESLMMISVRQASSCDMTLCVKEHSFSISNGVPKMDVLSERYGSWYFNITKGQSWDNYWWTDIPGRNGFALIENGTYPYVNLSSADFRLSVETRNLISFEHIDSLDTLAVIGGQLTGEEIFARDGENCISNETGIQIKNVTLAINESGEYLYSNMAVTRIVDNGGLPWAVPRLAAAASRLFRDTDASPVEGIAYHSIVIVEVRWPWLAFPVAIWLCGSLFLALTIWFCRGSDRILWKTSSLPLIYHGFEDRDVAAMKTTGGGLEHVSGMEKLSQKLYARIRRDSDDGQLKLTRTLPPT</sequence>
<evidence type="ECO:0000256" key="1">
    <source>
        <dbReference type="SAM" id="Phobius"/>
    </source>
</evidence>
<dbReference type="InterPro" id="IPR021514">
    <property type="entry name" value="DUF3176"/>
</dbReference>
<gene>
    <name evidence="2" type="ORF">NPX13_g7551</name>
</gene>
<reference evidence="2" key="1">
    <citation type="submission" date="2022-07" db="EMBL/GenBank/DDBJ databases">
        <title>Genome Sequence of Xylaria arbuscula.</title>
        <authorList>
            <person name="Buettner E."/>
        </authorList>
    </citation>
    <scope>NUCLEOTIDE SEQUENCE</scope>
    <source>
        <strain evidence="2">VT107</strain>
    </source>
</reference>
<dbReference type="VEuPathDB" id="FungiDB:F4678DRAFT_465584"/>
<dbReference type="Pfam" id="PF11374">
    <property type="entry name" value="DUF3176"/>
    <property type="match status" value="1"/>
</dbReference>
<accession>A0A9W8N9S6</accession>